<dbReference type="EMBL" id="JACHDB010000001">
    <property type="protein sequence ID" value="MBB5430932.1"/>
    <property type="molecule type" value="Genomic_DNA"/>
</dbReference>
<dbReference type="PANTHER" id="PTHR35802:SF1">
    <property type="entry name" value="PROTEASE SYNTHASE AND SPORULATION PROTEIN PAI 2"/>
    <property type="match status" value="1"/>
</dbReference>
<reference evidence="1 2" key="1">
    <citation type="submission" date="2020-08" db="EMBL/GenBank/DDBJ databases">
        <title>Sequencing the genomes of 1000 actinobacteria strains.</title>
        <authorList>
            <person name="Klenk H.-P."/>
        </authorList>
    </citation>
    <scope>NUCLEOTIDE SEQUENCE [LARGE SCALE GENOMIC DNA]</scope>
    <source>
        <strain evidence="1 2">DSM 44551</strain>
    </source>
</reference>
<dbReference type="RefSeq" id="WP_184389227.1">
    <property type="nucleotide sequence ID" value="NZ_BAAAJD010000034.1"/>
</dbReference>
<accession>A0A7W8VC79</accession>
<organism evidence="1 2">
    <name type="scientific">Nocardiopsis composta</name>
    <dbReference type="NCBI Taxonomy" id="157465"/>
    <lineage>
        <taxon>Bacteria</taxon>
        <taxon>Bacillati</taxon>
        <taxon>Actinomycetota</taxon>
        <taxon>Actinomycetes</taxon>
        <taxon>Streptosporangiales</taxon>
        <taxon>Nocardiopsidaceae</taxon>
        <taxon>Nocardiopsis</taxon>
    </lineage>
</organism>
<dbReference type="PANTHER" id="PTHR35802">
    <property type="entry name" value="PROTEASE SYNTHASE AND SPORULATION PROTEIN PAI 2"/>
    <property type="match status" value="1"/>
</dbReference>
<dbReference type="Pfam" id="PF04299">
    <property type="entry name" value="FMN_bind_2"/>
    <property type="match status" value="1"/>
</dbReference>
<evidence type="ECO:0000313" key="1">
    <source>
        <dbReference type="EMBL" id="MBB5430932.1"/>
    </source>
</evidence>
<dbReference type="PIRSF" id="PIRSF010372">
    <property type="entry name" value="PaiB"/>
    <property type="match status" value="1"/>
</dbReference>
<evidence type="ECO:0000313" key="2">
    <source>
        <dbReference type="Proteomes" id="UP000572635"/>
    </source>
</evidence>
<proteinExistence type="predicted"/>
<dbReference type="AlphaFoldDB" id="A0A7W8VC79"/>
<name>A0A7W8VC79_9ACTN</name>
<comment type="caution">
    <text evidence="1">The sequence shown here is derived from an EMBL/GenBank/DDBJ whole genome shotgun (WGS) entry which is preliminary data.</text>
</comment>
<dbReference type="SUPFAM" id="SSF50475">
    <property type="entry name" value="FMN-binding split barrel"/>
    <property type="match status" value="1"/>
</dbReference>
<dbReference type="Proteomes" id="UP000572635">
    <property type="component" value="Unassembled WGS sequence"/>
</dbReference>
<gene>
    <name evidence="1" type="ORF">HDA36_001016</name>
</gene>
<keyword evidence="2" id="KW-1185">Reference proteome</keyword>
<dbReference type="Gene3D" id="2.30.110.10">
    <property type="entry name" value="Electron Transport, Fmn-binding Protein, Chain A"/>
    <property type="match status" value="1"/>
</dbReference>
<dbReference type="InterPro" id="IPR007396">
    <property type="entry name" value="TR_PAI2-type"/>
</dbReference>
<dbReference type="InterPro" id="IPR012349">
    <property type="entry name" value="Split_barrel_FMN-bd"/>
</dbReference>
<sequence>MHVYGSYAAPSEAAKVDLVRRFPFAVVAASPPEGPPVAAHLPLILPQDAPPPERLEGAVLLGHMARRNPQWRMFAGGPRILAVFSSPHGYVSPSLYPPGPAAPTLDYAAVHVTGRVELTDTPEDSLHVVEETVRALESRRAPQWDMAGSRGFFASIVRHVVSFRVHVEEAPAMFKLSQDMPADVRDRVARDLSATVGPELSALVAEAGPGREPGAGV</sequence>
<protein>
    <submittedName>
        <fullName evidence="1">Transcriptional regulator</fullName>
    </submittedName>
</protein>